<evidence type="ECO:0000313" key="2">
    <source>
        <dbReference type="EMBL" id="CAI9261179.1"/>
    </source>
</evidence>
<gene>
    <name evidence="2" type="ORF">LSALG_LOCUS1976</name>
</gene>
<accession>A0AA35XZM2</accession>
<dbReference type="AlphaFoldDB" id="A0AA35XZM2"/>
<dbReference type="GO" id="GO:0043531">
    <property type="term" value="F:ADP binding"/>
    <property type="evidence" value="ECO:0007669"/>
    <property type="project" value="InterPro"/>
</dbReference>
<keyword evidence="1" id="KW-0433">Leucine-rich repeat</keyword>
<sequence>MIKDRLKYKKVLIVLDDVDNLEHLEELVGSRDWFESMKLFCKHAPRGYRRIEDYEQLSKDVVSYAGGLPLALRVLGRFLCDKDMNEWRSALARLKEIPDANILEKLKNQL</sequence>
<dbReference type="InterPro" id="IPR027417">
    <property type="entry name" value="P-loop_NTPase"/>
</dbReference>
<dbReference type="SUPFAM" id="SSF52540">
    <property type="entry name" value="P-loop containing nucleoside triphosphate hydrolases"/>
    <property type="match status" value="1"/>
</dbReference>
<dbReference type="Gene3D" id="1.10.8.430">
    <property type="entry name" value="Helical domain of apoptotic protease-activating factors"/>
    <property type="match status" value="1"/>
</dbReference>
<organism evidence="2 3">
    <name type="scientific">Lactuca saligna</name>
    <name type="common">Willowleaf lettuce</name>
    <dbReference type="NCBI Taxonomy" id="75948"/>
    <lineage>
        <taxon>Eukaryota</taxon>
        <taxon>Viridiplantae</taxon>
        <taxon>Streptophyta</taxon>
        <taxon>Embryophyta</taxon>
        <taxon>Tracheophyta</taxon>
        <taxon>Spermatophyta</taxon>
        <taxon>Magnoliopsida</taxon>
        <taxon>eudicotyledons</taxon>
        <taxon>Gunneridae</taxon>
        <taxon>Pentapetalae</taxon>
        <taxon>asterids</taxon>
        <taxon>campanulids</taxon>
        <taxon>Asterales</taxon>
        <taxon>Asteraceae</taxon>
        <taxon>Cichorioideae</taxon>
        <taxon>Cichorieae</taxon>
        <taxon>Lactucinae</taxon>
        <taxon>Lactuca</taxon>
    </lineage>
</organism>
<name>A0AA35XZM2_LACSI</name>
<evidence type="ECO:0008006" key="4">
    <source>
        <dbReference type="Google" id="ProtNLM"/>
    </source>
</evidence>
<keyword evidence="3" id="KW-1185">Reference proteome</keyword>
<proteinExistence type="predicted"/>
<dbReference type="Proteomes" id="UP001177003">
    <property type="component" value="Chromosome 0"/>
</dbReference>
<dbReference type="PANTHER" id="PTHR11017">
    <property type="entry name" value="LEUCINE-RICH REPEAT-CONTAINING PROTEIN"/>
    <property type="match status" value="1"/>
</dbReference>
<dbReference type="PANTHER" id="PTHR11017:SF340">
    <property type="entry name" value="NB-ARC-RELATED"/>
    <property type="match status" value="1"/>
</dbReference>
<dbReference type="EMBL" id="OX465086">
    <property type="protein sequence ID" value="CAI9261179.1"/>
    <property type="molecule type" value="Genomic_DNA"/>
</dbReference>
<evidence type="ECO:0000313" key="3">
    <source>
        <dbReference type="Proteomes" id="UP001177003"/>
    </source>
</evidence>
<dbReference type="InterPro" id="IPR042197">
    <property type="entry name" value="Apaf_helical"/>
</dbReference>
<evidence type="ECO:0000256" key="1">
    <source>
        <dbReference type="ARBA" id="ARBA00022614"/>
    </source>
</evidence>
<dbReference type="InterPro" id="IPR044974">
    <property type="entry name" value="Disease_R_plants"/>
</dbReference>
<dbReference type="GO" id="GO:0006952">
    <property type="term" value="P:defense response"/>
    <property type="evidence" value="ECO:0007669"/>
    <property type="project" value="InterPro"/>
</dbReference>
<protein>
    <recommendedName>
        <fullName evidence="4">NB-ARC domain-containing protein</fullName>
    </recommendedName>
</protein>
<reference evidence="2" key="1">
    <citation type="submission" date="2023-04" db="EMBL/GenBank/DDBJ databases">
        <authorList>
            <person name="Vijverberg K."/>
            <person name="Xiong W."/>
            <person name="Schranz E."/>
        </authorList>
    </citation>
    <scope>NUCLEOTIDE SEQUENCE</scope>
</reference>